<name>A0A2P5FSK2_TREOI</name>
<reference evidence="2" key="1">
    <citation type="submission" date="2016-06" db="EMBL/GenBank/DDBJ databases">
        <title>Parallel loss of symbiosis genes in relatives of nitrogen-fixing non-legume Parasponia.</title>
        <authorList>
            <person name="Van Velzen R."/>
            <person name="Holmer R."/>
            <person name="Bu F."/>
            <person name="Rutten L."/>
            <person name="Van Zeijl A."/>
            <person name="Liu W."/>
            <person name="Santuari L."/>
            <person name="Cao Q."/>
            <person name="Sharma T."/>
            <person name="Shen D."/>
            <person name="Roswanjaya Y."/>
            <person name="Wardhani T."/>
            <person name="Kalhor M.S."/>
            <person name="Jansen J."/>
            <person name="Van den Hoogen J."/>
            <person name="Gungor B."/>
            <person name="Hartog M."/>
            <person name="Hontelez J."/>
            <person name="Verver J."/>
            <person name="Yang W.-C."/>
            <person name="Schijlen E."/>
            <person name="Repin R."/>
            <person name="Schilthuizen M."/>
            <person name="Schranz E."/>
            <person name="Heidstra R."/>
            <person name="Miyata K."/>
            <person name="Fedorova E."/>
            <person name="Kohlen W."/>
            <person name="Bisseling T."/>
            <person name="Smit S."/>
            <person name="Geurts R."/>
        </authorList>
    </citation>
    <scope>NUCLEOTIDE SEQUENCE [LARGE SCALE GENOMIC DNA]</scope>
    <source>
        <strain evidence="2">cv. RG33-2</strain>
    </source>
</reference>
<accession>A0A2P5FSK2</accession>
<dbReference type="OrthoDB" id="10317954at2759"/>
<proteinExistence type="predicted"/>
<dbReference type="AlphaFoldDB" id="A0A2P5FSK2"/>
<organism evidence="1 2">
    <name type="scientific">Trema orientale</name>
    <name type="common">Charcoal tree</name>
    <name type="synonym">Celtis orientalis</name>
    <dbReference type="NCBI Taxonomy" id="63057"/>
    <lineage>
        <taxon>Eukaryota</taxon>
        <taxon>Viridiplantae</taxon>
        <taxon>Streptophyta</taxon>
        <taxon>Embryophyta</taxon>
        <taxon>Tracheophyta</taxon>
        <taxon>Spermatophyta</taxon>
        <taxon>Magnoliopsida</taxon>
        <taxon>eudicotyledons</taxon>
        <taxon>Gunneridae</taxon>
        <taxon>Pentapetalae</taxon>
        <taxon>rosids</taxon>
        <taxon>fabids</taxon>
        <taxon>Rosales</taxon>
        <taxon>Cannabaceae</taxon>
        <taxon>Trema</taxon>
    </lineage>
</organism>
<dbReference type="Proteomes" id="UP000237000">
    <property type="component" value="Unassembled WGS sequence"/>
</dbReference>
<evidence type="ECO:0000313" key="2">
    <source>
        <dbReference type="Proteomes" id="UP000237000"/>
    </source>
</evidence>
<evidence type="ECO:0000313" key="1">
    <source>
        <dbReference type="EMBL" id="POO00788.1"/>
    </source>
</evidence>
<keyword evidence="2" id="KW-1185">Reference proteome</keyword>
<dbReference type="InParanoid" id="A0A2P5FSK2"/>
<gene>
    <name evidence="1" type="ORF">TorRG33x02_034190</name>
</gene>
<comment type="caution">
    <text evidence="1">The sequence shown here is derived from an EMBL/GenBank/DDBJ whole genome shotgun (WGS) entry which is preliminary data.</text>
</comment>
<sequence length="111" mass="12871">MPRLLKRKEINEQQEKLQSINKRPMTKGTLVRNTDLLSLLFPVSLSTTVDFFMLGLARLIRYSHSSLVCHSQPTKSVVRDSGLIKARCRWKKIQQPKGYHYTLAYIIKIQA</sequence>
<protein>
    <submittedName>
        <fullName evidence="1">Uncharacterized protein</fullName>
    </submittedName>
</protein>
<dbReference type="EMBL" id="JXTC01000011">
    <property type="protein sequence ID" value="POO00788.1"/>
    <property type="molecule type" value="Genomic_DNA"/>
</dbReference>